<dbReference type="KEGG" id="clup:CLUP02_12547"/>
<gene>
    <name evidence="1" type="ORF">CLUP02_12547</name>
</gene>
<evidence type="ECO:0000313" key="2">
    <source>
        <dbReference type="Proteomes" id="UP000830671"/>
    </source>
</evidence>
<reference evidence="1" key="1">
    <citation type="journal article" date="2021" name="Mol. Plant Microbe Interact.">
        <title>Complete Genome Sequence of the Plant-Pathogenic Fungus Colletotrichum lupini.</title>
        <authorList>
            <person name="Baroncelli R."/>
            <person name="Pensec F."/>
            <person name="Da Lio D."/>
            <person name="Boufleur T."/>
            <person name="Vicente I."/>
            <person name="Sarrocco S."/>
            <person name="Picot A."/>
            <person name="Baraldi E."/>
            <person name="Sukno S."/>
            <person name="Thon M."/>
            <person name="Le Floch G."/>
        </authorList>
    </citation>
    <scope>NUCLEOTIDE SEQUENCE</scope>
    <source>
        <strain evidence="1">IMI 504893</strain>
    </source>
</reference>
<proteinExistence type="predicted"/>
<dbReference type="GeneID" id="73346521"/>
<sequence>MQETIEKISKVWHSFRGPAVLALGHPNGVRARESTCTRSAFYTRLGKYPGHLALPTFPLSPRQARLNWDKFRSLTFRAENYLNLQRAKSCHSYLDMLVLVLPPTTT</sequence>
<protein>
    <submittedName>
        <fullName evidence="1">Uncharacterized protein</fullName>
    </submittedName>
</protein>
<dbReference type="AlphaFoldDB" id="A0A9Q8T142"/>
<dbReference type="RefSeq" id="XP_049148656.1">
    <property type="nucleotide sequence ID" value="XM_049291511.1"/>
</dbReference>
<name>A0A9Q8T142_9PEZI</name>
<dbReference type="Proteomes" id="UP000830671">
    <property type="component" value="Chromosome 6"/>
</dbReference>
<organism evidence="1 2">
    <name type="scientific">Colletotrichum lupini</name>
    <dbReference type="NCBI Taxonomy" id="145971"/>
    <lineage>
        <taxon>Eukaryota</taxon>
        <taxon>Fungi</taxon>
        <taxon>Dikarya</taxon>
        <taxon>Ascomycota</taxon>
        <taxon>Pezizomycotina</taxon>
        <taxon>Sordariomycetes</taxon>
        <taxon>Hypocreomycetidae</taxon>
        <taxon>Glomerellales</taxon>
        <taxon>Glomerellaceae</taxon>
        <taxon>Colletotrichum</taxon>
        <taxon>Colletotrichum acutatum species complex</taxon>
    </lineage>
</organism>
<accession>A0A9Q8T142</accession>
<evidence type="ECO:0000313" key="1">
    <source>
        <dbReference type="EMBL" id="UQC87045.1"/>
    </source>
</evidence>
<dbReference type="EMBL" id="CP019478">
    <property type="protein sequence ID" value="UQC87045.1"/>
    <property type="molecule type" value="Genomic_DNA"/>
</dbReference>
<keyword evidence="2" id="KW-1185">Reference proteome</keyword>